<dbReference type="PROSITE" id="PS51192">
    <property type="entry name" value="HELICASE_ATP_BIND_1"/>
    <property type="match status" value="1"/>
</dbReference>
<name>A0A0C3RQW8_PHLG1</name>
<dbReference type="SUPFAM" id="SSF52540">
    <property type="entry name" value="P-loop containing nucleoside triphosphate hydrolases"/>
    <property type="match status" value="1"/>
</dbReference>
<dbReference type="AlphaFoldDB" id="A0A0C3RQW8"/>
<proteinExistence type="predicted"/>
<sequence length="72" mass="8283">VVLLAPEQLGGRKFRTFIKQPEIRSHLALLCIDEVHLVDEWGKEFRAAYRSIRNVRPLLPDWTTLLGLTATL</sequence>
<dbReference type="OrthoDB" id="2788720at2759"/>
<reference evidence="2 3" key="1">
    <citation type="journal article" date="2014" name="PLoS Genet.">
        <title>Analysis of the Phlebiopsis gigantea genome, transcriptome and secretome provides insight into its pioneer colonization strategies of wood.</title>
        <authorList>
            <person name="Hori C."/>
            <person name="Ishida T."/>
            <person name="Igarashi K."/>
            <person name="Samejima M."/>
            <person name="Suzuki H."/>
            <person name="Master E."/>
            <person name="Ferreira P."/>
            <person name="Ruiz-Duenas F.J."/>
            <person name="Held B."/>
            <person name="Canessa P."/>
            <person name="Larrondo L.F."/>
            <person name="Schmoll M."/>
            <person name="Druzhinina I.S."/>
            <person name="Kubicek C.P."/>
            <person name="Gaskell J.A."/>
            <person name="Kersten P."/>
            <person name="St John F."/>
            <person name="Glasner J."/>
            <person name="Sabat G."/>
            <person name="Splinter BonDurant S."/>
            <person name="Syed K."/>
            <person name="Yadav J."/>
            <person name="Mgbeahuruike A.C."/>
            <person name="Kovalchuk A."/>
            <person name="Asiegbu F.O."/>
            <person name="Lackner G."/>
            <person name="Hoffmeister D."/>
            <person name="Rencoret J."/>
            <person name="Gutierrez A."/>
            <person name="Sun H."/>
            <person name="Lindquist E."/>
            <person name="Barry K."/>
            <person name="Riley R."/>
            <person name="Grigoriev I.V."/>
            <person name="Henrissat B."/>
            <person name="Kues U."/>
            <person name="Berka R.M."/>
            <person name="Martinez A.T."/>
            <person name="Covert S.F."/>
            <person name="Blanchette R.A."/>
            <person name="Cullen D."/>
        </authorList>
    </citation>
    <scope>NUCLEOTIDE SEQUENCE [LARGE SCALE GENOMIC DNA]</scope>
    <source>
        <strain evidence="2 3">11061_1 CR5-6</strain>
    </source>
</reference>
<dbReference type="EMBL" id="KN840686">
    <property type="protein sequence ID" value="KIP02291.1"/>
    <property type="molecule type" value="Genomic_DNA"/>
</dbReference>
<dbReference type="HOGENOM" id="CLU_126713_2_1_1"/>
<accession>A0A0C3RQW8</accession>
<dbReference type="Gene3D" id="3.40.50.300">
    <property type="entry name" value="P-loop containing nucleotide triphosphate hydrolases"/>
    <property type="match status" value="1"/>
</dbReference>
<evidence type="ECO:0000313" key="2">
    <source>
        <dbReference type="EMBL" id="KIP02291.1"/>
    </source>
</evidence>
<feature type="non-terminal residue" evidence="2">
    <location>
        <position position="1"/>
    </location>
</feature>
<keyword evidence="3" id="KW-1185">Reference proteome</keyword>
<dbReference type="InterPro" id="IPR014001">
    <property type="entry name" value="Helicase_ATP-bd"/>
</dbReference>
<organism evidence="2 3">
    <name type="scientific">Phlebiopsis gigantea (strain 11061_1 CR5-6)</name>
    <name type="common">White-rot fungus</name>
    <name type="synonym">Peniophora gigantea</name>
    <dbReference type="NCBI Taxonomy" id="745531"/>
    <lineage>
        <taxon>Eukaryota</taxon>
        <taxon>Fungi</taxon>
        <taxon>Dikarya</taxon>
        <taxon>Basidiomycota</taxon>
        <taxon>Agaricomycotina</taxon>
        <taxon>Agaricomycetes</taxon>
        <taxon>Polyporales</taxon>
        <taxon>Phanerochaetaceae</taxon>
        <taxon>Phlebiopsis</taxon>
    </lineage>
</organism>
<protein>
    <recommendedName>
        <fullName evidence="1">Helicase ATP-binding domain-containing protein</fullName>
    </recommendedName>
</protein>
<feature type="non-terminal residue" evidence="2">
    <location>
        <position position="72"/>
    </location>
</feature>
<gene>
    <name evidence="2" type="ORF">PHLGIDRAFT_41149</name>
</gene>
<dbReference type="InterPro" id="IPR027417">
    <property type="entry name" value="P-loop_NTPase"/>
</dbReference>
<feature type="domain" description="Helicase ATP-binding" evidence="1">
    <location>
        <begin position="1"/>
        <end position="72"/>
    </location>
</feature>
<evidence type="ECO:0000259" key="1">
    <source>
        <dbReference type="PROSITE" id="PS51192"/>
    </source>
</evidence>
<dbReference type="Proteomes" id="UP000053257">
    <property type="component" value="Unassembled WGS sequence"/>
</dbReference>
<evidence type="ECO:0000313" key="3">
    <source>
        <dbReference type="Proteomes" id="UP000053257"/>
    </source>
</evidence>